<protein>
    <submittedName>
        <fullName evidence="1">Uncharacterized protein</fullName>
    </submittedName>
</protein>
<accession>A0ACB7GEM1</accession>
<proteinExistence type="predicted"/>
<dbReference type="EMBL" id="CM004400">
    <property type="protein sequence ID" value="KAG8638680.1"/>
    <property type="molecule type" value="Genomic_DNA"/>
</dbReference>
<evidence type="ECO:0000313" key="2">
    <source>
        <dbReference type="Proteomes" id="UP000091857"/>
    </source>
</evidence>
<gene>
    <name evidence="1" type="ORF">MANES_14G052501v8</name>
</gene>
<evidence type="ECO:0000313" key="1">
    <source>
        <dbReference type="EMBL" id="KAG8638680.1"/>
    </source>
</evidence>
<dbReference type="Proteomes" id="UP000091857">
    <property type="component" value="Chromosome 14"/>
</dbReference>
<reference evidence="2" key="1">
    <citation type="journal article" date="2016" name="Nat. Biotechnol.">
        <title>Sequencing wild and cultivated cassava and related species reveals extensive interspecific hybridization and genetic diversity.</title>
        <authorList>
            <person name="Bredeson J.V."/>
            <person name="Lyons J.B."/>
            <person name="Prochnik S.E."/>
            <person name="Wu G.A."/>
            <person name="Ha C.M."/>
            <person name="Edsinger-Gonzales E."/>
            <person name="Grimwood J."/>
            <person name="Schmutz J."/>
            <person name="Rabbi I.Y."/>
            <person name="Egesi C."/>
            <person name="Nauluvula P."/>
            <person name="Lebot V."/>
            <person name="Ndunguru J."/>
            <person name="Mkamilo G."/>
            <person name="Bart R.S."/>
            <person name="Setter T.L."/>
            <person name="Gleadow R.M."/>
            <person name="Kulakow P."/>
            <person name="Ferguson M.E."/>
            <person name="Rounsley S."/>
            <person name="Rokhsar D.S."/>
        </authorList>
    </citation>
    <scope>NUCLEOTIDE SEQUENCE [LARGE SCALE GENOMIC DNA]</scope>
    <source>
        <strain evidence="2">cv. AM560-2</strain>
    </source>
</reference>
<name>A0ACB7GEM1_MANES</name>
<keyword evidence="2" id="KW-1185">Reference proteome</keyword>
<sequence>MVDAVSTPPLRATDLFSDPLDAHPLWFKSNLSQPSAPSPTSRSSAPSFHSTLSARSSGPTLPPSTTSSTTIMPISLISVPSSSMWTLPWCACEPRYWSRGSVDGSLAALRNGLQQRSEAAAAREVLQLLLDTFYVVSKSSMSNGTSLQPIESGTNIRETQSMLLERIASEMNRLKLYMAHKQNLPSMRTWRREFKVQALYWMQVWDIVL</sequence>
<organism evidence="1 2">
    <name type="scientific">Manihot esculenta</name>
    <name type="common">Cassava</name>
    <name type="synonym">Jatropha manihot</name>
    <dbReference type="NCBI Taxonomy" id="3983"/>
    <lineage>
        <taxon>Eukaryota</taxon>
        <taxon>Viridiplantae</taxon>
        <taxon>Streptophyta</taxon>
        <taxon>Embryophyta</taxon>
        <taxon>Tracheophyta</taxon>
        <taxon>Spermatophyta</taxon>
        <taxon>Magnoliopsida</taxon>
        <taxon>eudicotyledons</taxon>
        <taxon>Gunneridae</taxon>
        <taxon>Pentapetalae</taxon>
        <taxon>rosids</taxon>
        <taxon>fabids</taxon>
        <taxon>Malpighiales</taxon>
        <taxon>Euphorbiaceae</taxon>
        <taxon>Crotonoideae</taxon>
        <taxon>Manihoteae</taxon>
        <taxon>Manihot</taxon>
    </lineage>
</organism>
<comment type="caution">
    <text evidence="1">The sequence shown here is derived from an EMBL/GenBank/DDBJ whole genome shotgun (WGS) entry which is preliminary data.</text>
</comment>